<gene>
    <name evidence="2" type="ORF">g.51764</name>
</gene>
<evidence type="ECO:0000313" key="2">
    <source>
        <dbReference type="EMBL" id="JAT33368.1"/>
    </source>
</evidence>
<reference evidence="2" key="1">
    <citation type="submission" date="2015-11" db="EMBL/GenBank/DDBJ databases">
        <title>De novo transcriptome assembly of four potential Pierce s Disease insect vectors from Arizona vineyards.</title>
        <authorList>
            <person name="Tassone E.E."/>
        </authorList>
    </citation>
    <scope>NUCLEOTIDE SEQUENCE</scope>
</reference>
<accession>A0A1B6MBS3</accession>
<proteinExistence type="predicted"/>
<evidence type="ECO:0000256" key="1">
    <source>
        <dbReference type="SAM" id="SignalP"/>
    </source>
</evidence>
<organism evidence="2">
    <name type="scientific">Graphocephala atropunctata</name>
    <dbReference type="NCBI Taxonomy" id="36148"/>
    <lineage>
        <taxon>Eukaryota</taxon>
        <taxon>Metazoa</taxon>
        <taxon>Ecdysozoa</taxon>
        <taxon>Arthropoda</taxon>
        <taxon>Hexapoda</taxon>
        <taxon>Insecta</taxon>
        <taxon>Pterygota</taxon>
        <taxon>Neoptera</taxon>
        <taxon>Paraneoptera</taxon>
        <taxon>Hemiptera</taxon>
        <taxon>Auchenorrhyncha</taxon>
        <taxon>Membracoidea</taxon>
        <taxon>Cicadellidae</taxon>
        <taxon>Cicadellinae</taxon>
        <taxon>Cicadellini</taxon>
        <taxon>Graphocephala</taxon>
    </lineage>
</organism>
<name>A0A1B6MBS3_9HEMI</name>
<protein>
    <submittedName>
        <fullName evidence="2">Uncharacterized protein</fullName>
    </submittedName>
</protein>
<feature type="signal peptide" evidence="1">
    <location>
        <begin position="1"/>
        <end position="23"/>
    </location>
</feature>
<sequence>MFFTKFFGILFVAGLYFASSAQGFCCKKQVIVIPEVACKTPIPCAPAPVPYYGHHGYSSCYSPSYHHAHHTSCYDDTHSCGYGLSEKLALLKNKGCGYDCC</sequence>
<feature type="chain" id="PRO_5008588140" evidence="1">
    <location>
        <begin position="24"/>
        <end position="101"/>
    </location>
</feature>
<keyword evidence="1" id="KW-0732">Signal</keyword>
<dbReference type="AlphaFoldDB" id="A0A1B6MBS3"/>
<dbReference type="EMBL" id="GEBQ01006609">
    <property type="protein sequence ID" value="JAT33368.1"/>
    <property type="molecule type" value="Transcribed_RNA"/>
</dbReference>